<comment type="caution">
    <text evidence="1">The sequence shown here is derived from an EMBL/GenBank/DDBJ whole genome shotgun (WGS) entry which is preliminary data.</text>
</comment>
<dbReference type="EMBL" id="JAYKXN010000008">
    <property type="protein sequence ID" value="KAK7263920.1"/>
    <property type="molecule type" value="Genomic_DNA"/>
</dbReference>
<dbReference type="PANTHER" id="PTHR31509">
    <property type="entry name" value="BPS1-LIKE PROTEIN"/>
    <property type="match status" value="1"/>
</dbReference>
<organism evidence="1 2">
    <name type="scientific">Clitoria ternatea</name>
    <name type="common">Butterfly pea</name>
    <dbReference type="NCBI Taxonomy" id="43366"/>
    <lineage>
        <taxon>Eukaryota</taxon>
        <taxon>Viridiplantae</taxon>
        <taxon>Streptophyta</taxon>
        <taxon>Embryophyta</taxon>
        <taxon>Tracheophyta</taxon>
        <taxon>Spermatophyta</taxon>
        <taxon>Magnoliopsida</taxon>
        <taxon>eudicotyledons</taxon>
        <taxon>Gunneridae</taxon>
        <taxon>Pentapetalae</taxon>
        <taxon>rosids</taxon>
        <taxon>fabids</taxon>
        <taxon>Fabales</taxon>
        <taxon>Fabaceae</taxon>
        <taxon>Papilionoideae</taxon>
        <taxon>50 kb inversion clade</taxon>
        <taxon>NPAAA clade</taxon>
        <taxon>indigoferoid/millettioid clade</taxon>
        <taxon>Phaseoleae</taxon>
        <taxon>Clitoria</taxon>
    </lineage>
</organism>
<reference evidence="1 2" key="1">
    <citation type="submission" date="2024-01" db="EMBL/GenBank/DDBJ databases">
        <title>The genomes of 5 underutilized Papilionoideae crops provide insights into root nodulation and disease resistance.</title>
        <authorList>
            <person name="Yuan L."/>
        </authorList>
    </citation>
    <scope>NUCLEOTIDE SEQUENCE [LARGE SCALE GENOMIC DNA]</scope>
    <source>
        <strain evidence="1">LY-2023</strain>
        <tissue evidence="1">Leaf</tissue>
    </source>
</reference>
<evidence type="ECO:0000313" key="2">
    <source>
        <dbReference type="Proteomes" id="UP001359559"/>
    </source>
</evidence>
<gene>
    <name evidence="1" type="ORF">RJT34_31519</name>
</gene>
<accession>A0AAN9I520</accession>
<sequence>MVQKFAKLYTKLDNHHHHRHTQTNHDQFHHQSEALSASLQAFRSQVSKFIGQLALDLKPGSELLSLSWIEKCFGLLSFTNKAFAKLLVDIDYPMSIWEVDSVEGYLSYSLCLLELFNSISSSLSHVGQARLSLSHGLTLLENSPSSATRHLKPVQPGCFSTKFGKEFFIQGDKARFFSGKEWVVHEAVKEMKKIGFWVCGILLFSLCSDGKPYMELKKMAAGFDGSSVLPLDSKISEMMEKFPSLKEVKELNDVVAHLLVASDEVKHDVAKELITKLQVLEKLSDVIKAEVDDLFSKVMAQRTELVDCLRLRKQS</sequence>
<name>A0AAN9I520_CLITE</name>
<keyword evidence="2" id="KW-1185">Reference proteome</keyword>
<proteinExistence type="predicted"/>
<evidence type="ECO:0000313" key="1">
    <source>
        <dbReference type="EMBL" id="KAK7263920.1"/>
    </source>
</evidence>
<dbReference type="AlphaFoldDB" id="A0AAN9I520"/>
<dbReference type="Proteomes" id="UP001359559">
    <property type="component" value="Unassembled WGS sequence"/>
</dbReference>
<protein>
    <submittedName>
        <fullName evidence="1">Uncharacterized protein</fullName>
    </submittedName>
</protein>